<dbReference type="Gene3D" id="3.50.50.60">
    <property type="entry name" value="FAD/NAD(P)-binding domain"/>
    <property type="match status" value="1"/>
</dbReference>
<sequence length="436" mass="46992">MSAVAHPLGLSYWLDTAPAFTGAVEGPVAGQYDVCVVGAGFTGLSAALYLARTGAKVVVVEAGDVMGAASGRNGGQCNSGTAHDYGALANRLGKDQAKAMYRAYAASVDTVEAMAHDEAIDCDFNRCGRLKLATKPEHFQKLEKAYERLIVDGVDRHVKLVQPADMASEIGSTQFHGGLVQTTGAQLHVGRFGRGLADRAVSAGAQIFDQCAVSAIRRLSDAKFEVTSQRGTFEAAHILLATGGTGPSSSNSEPFQYFRKRIVPVGSFIIATEPLSEAVLDQIVPTRRNYVTSKNVGNYFRVSPDHRLIFGGRARFAMSSPRSDGKSGEVLKRAMTDIFPQLMGVRIEYCWGGQVDMTEDRLPRAGTHEGMSFAMGYSGHGVQMSVHMGQVMGAKIAGREAENPWDLNWSAIPFYTGRPWFLPVVGAYYKLQDILH</sequence>
<comment type="caution">
    <text evidence="3">The sequence shown here is derived from an EMBL/GenBank/DDBJ whole genome shotgun (WGS) entry which is preliminary data.</text>
</comment>
<dbReference type="Gene3D" id="3.30.9.10">
    <property type="entry name" value="D-Amino Acid Oxidase, subunit A, domain 2"/>
    <property type="match status" value="1"/>
</dbReference>
<evidence type="ECO:0000259" key="2">
    <source>
        <dbReference type="Pfam" id="PF01266"/>
    </source>
</evidence>
<dbReference type="Pfam" id="PF01266">
    <property type="entry name" value="DAO"/>
    <property type="match status" value="1"/>
</dbReference>
<organism evidence="3 4">
    <name type="scientific">Asticcacaulis endophyticus</name>
    <dbReference type="NCBI Taxonomy" id="1395890"/>
    <lineage>
        <taxon>Bacteria</taxon>
        <taxon>Pseudomonadati</taxon>
        <taxon>Pseudomonadota</taxon>
        <taxon>Alphaproteobacteria</taxon>
        <taxon>Caulobacterales</taxon>
        <taxon>Caulobacteraceae</taxon>
        <taxon>Asticcacaulis</taxon>
    </lineage>
</organism>
<keyword evidence="1" id="KW-0560">Oxidoreductase</keyword>
<dbReference type="PANTHER" id="PTHR13847:SF281">
    <property type="entry name" value="FAD DEPENDENT OXIDOREDUCTASE DOMAIN-CONTAINING PROTEIN"/>
    <property type="match status" value="1"/>
</dbReference>
<dbReference type="RefSeq" id="WP_189485920.1">
    <property type="nucleotide sequence ID" value="NZ_BMZB01000001.1"/>
</dbReference>
<keyword evidence="4" id="KW-1185">Reference proteome</keyword>
<feature type="domain" description="FAD dependent oxidoreductase" evidence="2">
    <location>
        <begin position="33"/>
        <end position="392"/>
    </location>
</feature>
<accession>A0A918Q242</accession>
<evidence type="ECO:0000313" key="3">
    <source>
        <dbReference type="EMBL" id="GGZ31096.1"/>
    </source>
</evidence>
<dbReference type="EMBL" id="BMZB01000001">
    <property type="protein sequence ID" value="GGZ31096.1"/>
    <property type="molecule type" value="Genomic_DNA"/>
</dbReference>
<proteinExistence type="predicted"/>
<evidence type="ECO:0000313" key="4">
    <source>
        <dbReference type="Proteomes" id="UP000662572"/>
    </source>
</evidence>
<evidence type="ECO:0000256" key="1">
    <source>
        <dbReference type="ARBA" id="ARBA00023002"/>
    </source>
</evidence>
<dbReference type="GO" id="GO:0016491">
    <property type="term" value="F:oxidoreductase activity"/>
    <property type="evidence" value="ECO:0007669"/>
    <property type="project" value="UniProtKB-KW"/>
</dbReference>
<dbReference type="PANTHER" id="PTHR13847">
    <property type="entry name" value="SARCOSINE DEHYDROGENASE-RELATED"/>
    <property type="match status" value="1"/>
</dbReference>
<reference evidence="3" key="2">
    <citation type="submission" date="2020-09" db="EMBL/GenBank/DDBJ databases">
        <authorList>
            <person name="Sun Q."/>
            <person name="Kim S."/>
        </authorList>
    </citation>
    <scope>NUCLEOTIDE SEQUENCE</scope>
    <source>
        <strain evidence="3">KCTC 32296</strain>
    </source>
</reference>
<dbReference type="SUPFAM" id="SSF51905">
    <property type="entry name" value="FAD/NAD(P)-binding domain"/>
    <property type="match status" value="1"/>
</dbReference>
<dbReference type="Proteomes" id="UP000662572">
    <property type="component" value="Unassembled WGS sequence"/>
</dbReference>
<reference evidence="3" key="1">
    <citation type="journal article" date="2014" name="Int. J. Syst. Evol. Microbiol.">
        <title>Complete genome sequence of Corynebacterium casei LMG S-19264T (=DSM 44701T), isolated from a smear-ripened cheese.</title>
        <authorList>
            <consortium name="US DOE Joint Genome Institute (JGI-PGF)"/>
            <person name="Walter F."/>
            <person name="Albersmeier A."/>
            <person name="Kalinowski J."/>
            <person name="Ruckert C."/>
        </authorList>
    </citation>
    <scope>NUCLEOTIDE SEQUENCE</scope>
    <source>
        <strain evidence="3">KCTC 32296</strain>
    </source>
</reference>
<gene>
    <name evidence="3" type="ORF">GCM10011273_17040</name>
</gene>
<dbReference type="InterPro" id="IPR036188">
    <property type="entry name" value="FAD/NAD-bd_sf"/>
</dbReference>
<name>A0A918Q242_9CAUL</name>
<dbReference type="AlphaFoldDB" id="A0A918Q242"/>
<dbReference type="InterPro" id="IPR006076">
    <property type="entry name" value="FAD-dep_OxRdtase"/>
</dbReference>
<dbReference type="GO" id="GO:0005737">
    <property type="term" value="C:cytoplasm"/>
    <property type="evidence" value="ECO:0007669"/>
    <property type="project" value="TreeGrafter"/>
</dbReference>
<protein>
    <submittedName>
        <fullName evidence="3">FAD-dependent oxidoreductase</fullName>
    </submittedName>
</protein>